<organism evidence="2 3">
    <name type="scientific">Aminobacter aminovorans</name>
    <name type="common">Chelatobacter heintzii</name>
    <dbReference type="NCBI Taxonomy" id="83263"/>
    <lineage>
        <taxon>Bacteria</taxon>
        <taxon>Pseudomonadati</taxon>
        <taxon>Pseudomonadota</taxon>
        <taxon>Alphaproteobacteria</taxon>
        <taxon>Hyphomicrobiales</taxon>
        <taxon>Phyllobacteriaceae</taxon>
        <taxon>Aminobacter</taxon>
    </lineage>
</organism>
<dbReference type="EC" id="3.5.1.46" evidence="2"/>
<dbReference type="OrthoDB" id="9814204at2"/>
<accession>A0A380WI92</accession>
<dbReference type="RefSeq" id="WP_115733694.1">
    <property type="nucleotide sequence ID" value="NZ_BAAAVY010000008.1"/>
</dbReference>
<evidence type="ECO:0000259" key="1">
    <source>
        <dbReference type="Pfam" id="PF00144"/>
    </source>
</evidence>
<gene>
    <name evidence="2" type="primary">nylB'_3</name>
    <name evidence="2" type="ORF">NCTC10684_01931</name>
</gene>
<reference evidence="2 3" key="1">
    <citation type="submission" date="2018-06" db="EMBL/GenBank/DDBJ databases">
        <authorList>
            <consortium name="Pathogen Informatics"/>
            <person name="Doyle S."/>
        </authorList>
    </citation>
    <scope>NUCLEOTIDE SEQUENCE [LARGE SCALE GENOMIC DNA]</scope>
    <source>
        <strain evidence="2 3">NCTC10684</strain>
    </source>
</reference>
<dbReference type="PANTHER" id="PTHR43283">
    <property type="entry name" value="BETA-LACTAMASE-RELATED"/>
    <property type="match status" value="1"/>
</dbReference>
<evidence type="ECO:0000313" key="2">
    <source>
        <dbReference type="EMBL" id="SUU88703.1"/>
    </source>
</evidence>
<dbReference type="Gene3D" id="3.40.710.10">
    <property type="entry name" value="DD-peptidase/beta-lactamase superfamily"/>
    <property type="match status" value="1"/>
</dbReference>
<dbReference type="SUPFAM" id="SSF56601">
    <property type="entry name" value="beta-lactamase/transpeptidase-like"/>
    <property type="match status" value="1"/>
</dbReference>
<dbReference type="InterPro" id="IPR012338">
    <property type="entry name" value="Beta-lactam/transpept-like"/>
</dbReference>
<feature type="domain" description="Beta-lactamase-related" evidence="1">
    <location>
        <begin position="80"/>
        <end position="383"/>
    </location>
</feature>
<dbReference type="PANTHER" id="PTHR43283:SF7">
    <property type="entry name" value="BETA-LACTAMASE-RELATED DOMAIN-CONTAINING PROTEIN"/>
    <property type="match status" value="1"/>
</dbReference>
<dbReference type="GO" id="GO:0019875">
    <property type="term" value="F:6-aminohexanoate-dimer hydrolase activity"/>
    <property type="evidence" value="ECO:0007669"/>
    <property type="project" value="UniProtKB-EC"/>
</dbReference>
<dbReference type="AlphaFoldDB" id="A0A380WI92"/>
<sequence>MTSSNAFEQAFGFARKDVTLGNWREQPFNRWAFQNVGEMVRSARIPAGEGKVENAPVDLGGLLRETVAINGRNETVAGFLQRSSTDALAVMKKGRFVGDWFAPEMRPEARHIIFSISKSLTAILAGSLEGEGKLDPNAPVTDYVPEAAGSVYASASVRHVLDMTVSLDFEEAYLDPESLFARYRRATMWNPGGGTETLREFLVSLQQLAEPHGQTFRYRSPNSDLLGIIVERASRQRYADLMSEKLWQPLGAVRDAFVSVDAEGSARAAGGVSVAVRDLARVGEMMRQGGIAQGGRIVPQAWVEDTIHGGDAAAWQRGTMTNLFAHGRYRNKWYQSDNSAQAYCGIGIHGQWLYVDPKAEVVISKMSSQALPVDDPLDLDNVAFFEAICARV</sequence>
<dbReference type="EMBL" id="UFSM01000001">
    <property type="protein sequence ID" value="SUU88703.1"/>
    <property type="molecule type" value="Genomic_DNA"/>
</dbReference>
<keyword evidence="2" id="KW-0378">Hydrolase</keyword>
<proteinExistence type="predicted"/>
<dbReference type="Proteomes" id="UP000254701">
    <property type="component" value="Unassembled WGS sequence"/>
</dbReference>
<dbReference type="InterPro" id="IPR050789">
    <property type="entry name" value="Diverse_Enzym_Activities"/>
</dbReference>
<evidence type="ECO:0000313" key="3">
    <source>
        <dbReference type="Proteomes" id="UP000254701"/>
    </source>
</evidence>
<protein>
    <submittedName>
        <fullName evidence="2">6-aminohexanoate-dimer hydrolase</fullName>
        <ecNumber evidence="2">3.5.1.46</ecNumber>
    </submittedName>
</protein>
<dbReference type="InterPro" id="IPR001466">
    <property type="entry name" value="Beta-lactam-related"/>
</dbReference>
<dbReference type="Pfam" id="PF00144">
    <property type="entry name" value="Beta-lactamase"/>
    <property type="match status" value="1"/>
</dbReference>
<name>A0A380WI92_AMIAI</name>